<evidence type="ECO:0000313" key="4">
    <source>
        <dbReference type="Proteomes" id="UP000007148"/>
    </source>
</evidence>
<protein>
    <submittedName>
        <fullName evidence="3">Related to PDR16-involved in lipid biosynthesis and multidrug resistance</fullName>
    </submittedName>
</protein>
<dbReference type="OMA" id="DIHARPC"/>
<dbReference type="PANTHER" id="PTHR45824">
    <property type="entry name" value="GH16843P"/>
    <property type="match status" value="1"/>
</dbReference>
<keyword evidence="4" id="KW-1185">Reference proteome</keyword>
<dbReference type="EMBL" id="CAFZ01000009">
    <property type="protein sequence ID" value="CCA67049.1"/>
    <property type="molecule type" value="Genomic_DNA"/>
</dbReference>
<dbReference type="PANTHER" id="PTHR45824:SF29">
    <property type="entry name" value="GH16843P"/>
    <property type="match status" value="1"/>
</dbReference>
<dbReference type="OrthoDB" id="75724at2759"/>
<feature type="region of interest" description="Disordered" evidence="1">
    <location>
        <begin position="312"/>
        <end position="334"/>
    </location>
</feature>
<evidence type="ECO:0000259" key="2">
    <source>
        <dbReference type="PROSITE" id="PS50191"/>
    </source>
</evidence>
<dbReference type="InterPro" id="IPR052578">
    <property type="entry name" value="PI_Transfer_CRAL-TRIO"/>
</dbReference>
<dbReference type="HOGENOM" id="CLU_014001_1_1_1"/>
<dbReference type="GO" id="GO:0008526">
    <property type="term" value="F:phosphatidylinositol transfer activity"/>
    <property type="evidence" value="ECO:0007669"/>
    <property type="project" value="TreeGrafter"/>
</dbReference>
<dbReference type="SMART" id="SM00516">
    <property type="entry name" value="SEC14"/>
    <property type="match status" value="1"/>
</dbReference>
<feature type="region of interest" description="Disordered" evidence="1">
    <location>
        <begin position="1"/>
        <end position="22"/>
    </location>
</feature>
<dbReference type="InterPro" id="IPR001251">
    <property type="entry name" value="CRAL-TRIO_dom"/>
</dbReference>
<gene>
    <name evidence="3" type="ORF">PIIN_00886</name>
</gene>
<dbReference type="AlphaFoldDB" id="G4T6V6"/>
<accession>G4T6V6</accession>
<reference evidence="3 4" key="1">
    <citation type="journal article" date="2011" name="PLoS Pathog.">
        <title>Endophytic Life Strategies Decoded by Genome and Transcriptome Analyses of the Mutualistic Root Symbiont Piriformospora indica.</title>
        <authorList>
            <person name="Zuccaro A."/>
            <person name="Lahrmann U."/>
            <person name="Guldener U."/>
            <person name="Langen G."/>
            <person name="Pfiffi S."/>
            <person name="Biedenkopf D."/>
            <person name="Wong P."/>
            <person name="Samans B."/>
            <person name="Grimm C."/>
            <person name="Basiewicz M."/>
            <person name="Murat C."/>
            <person name="Martin F."/>
            <person name="Kogel K.H."/>
        </authorList>
    </citation>
    <scope>NUCLEOTIDE SEQUENCE [LARGE SCALE GENOMIC DNA]</scope>
    <source>
        <strain evidence="3 4">DSM 11827</strain>
    </source>
</reference>
<dbReference type="eggNOG" id="KOG1470">
    <property type="taxonomic scope" value="Eukaryota"/>
</dbReference>
<dbReference type="SUPFAM" id="SSF46938">
    <property type="entry name" value="CRAL/TRIO N-terminal domain"/>
    <property type="match status" value="1"/>
</dbReference>
<dbReference type="Gene3D" id="3.40.525.10">
    <property type="entry name" value="CRAL-TRIO lipid binding domain"/>
    <property type="match status" value="1"/>
</dbReference>
<dbReference type="Pfam" id="PF03765">
    <property type="entry name" value="CRAL_TRIO_N"/>
    <property type="match status" value="1"/>
</dbReference>
<comment type="caution">
    <text evidence="3">The sequence shown here is derived from an EMBL/GenBank/DDBJ whole genome shotgun (WGS) entry which is preliminary data.</text>
</comment>
<name>G4T6V6_SERID</name>
<sequence length="334" mass="38263">MSSTKLYTPIIPPIPPTDETRPKPLEGVHEEKRLQVLAHFTAEDYKLPNVEKDPKLMEMEKFWLTNDCMLRYLRATKWDVPAAIKRLESTLAWRRSFGFYDSLTPEHVEIEGQTGKEVIFGYDQGNRPGLYMFPSRQNTEESERQIQYATFMIERTIDLAPPGIENIALFVNYGDKSPKSPSLSTSRNFLSILQNHYPERLGRAYIINIPFLLNAFFKVIMPLVDPVTRDKVRFNPKVIDEGLIDKEILLNAQGWGGNADFEYEHDKYWPALIEICKKRREEQMARWHELGGKIGADEWILKGGPIVVAHPQTGDASNEAVTKDETHQTGSIAA</sequence>
<dbReference type="InterPro" id="IPR011074">
    <property type="entry name" value="CRAL/TRIO_N_dom"/>
</dbReference>
<dbReference type="PROSITE" id="PS50191">
    <property type="entry name" value="CRAL_TRIO"/>
    <property type="match status" value="1"/>
</dbReference>
<dbReference type="SMART" id="SM01100">
    <property type="entry name" value="CRAL_TRIO_N"/>
    <property type="match status" value="1"/>
</dbReference>
<dbReference type="InParanoid" id="G4T6V6"/>
<dbReference type="InterPro" id="IPR036273">
    <property type="entry name" value="CRAL/TRIO_N_dom_sf"/>
</dbReference>
<dbReference type="InterPro" id="IPR036865">
    <property type="entry name" value="CRAL-TRIO_dom_sf"/>
</dbReference>
<dbReference type="Pfam" id="PF00650">
    <property type="entry name" value="CRAL_TRIO"/>
    <property type="match status" value="1"/>
</dbReference>
<evidence type="ECO:0000256" key="1">
    <source>
        <dbReference type="SAM" id="MobiDB-lite"/>
    </source>
</evidence>
<organism evidence="3 4">
    <name type="scientific">Serendipita indica (strain DSM 11827)</name>
    <name type="common">Root endophyte fungus</name>
    <name type="synonym">Piriformospora indica</name>
    <dbReference type="NCBI Taxonomy" id="1109443"/>
    <lineage>
        <taxon>Eukaryota</taxon>
        <taxon>Fungi</taxon>
        <taxon>Dikarya</taxon>
        <taxon>Basidiomycota</taxon>
        <taxon>Agaricomycotina</taxon>
        <taxon>Agaricomycetes</taxon>
        <taxon>Sebacinales</taxon>
        <taxon>Serendipitaceae</taxon>
        <taxon>Serendipita</taxon>
    </lineage>
</organism>
<dbReference type="CDD" id="cd00170">
    <property type="entry name" value="SEC14"/>
    <property type="match status" value="1"/>
</dbReference>
<feature type="domain" description="CRAL-TRIO" evidence="2">
    <location>
        <begin position="107"/>
        <end position="263"/>
    </location>
</feature>
<proteinExistence type="predicted"/>
<evidence type="ECO:0000313" key="3">
    <source>
        <dbReference type="EMBL" id="CCA67049.1"/>
    </source>
</evidence>
<dbReference type="STRING" id="1109443.G4T6V6"/>
<dbReference type="SUPFAM" id="SSF52087">
    <property type="entry name" value="CRAL/TRIO domain"/>
    <property type="match status" value="1"/>
</dbReference>
<dbReference type="Proteomes" id="UP000007148">
    <property type="component" value="Unassembled WGS sequence"/>
</dbReference>